<feature type="chain" id="PRO_5009944232" description="Trimeric autotransporter adhesin YadA-like head domain-containing protein" evidence="1">
    <location>
        <begin position="20"/>
        <end position="212"/>
    </location>
</feature>
<evidence type="ECO:0000313" key="4">
    <source>
        <dbReference type="Proteomes" id="UP000187012"/>
    </source>
</evidence>
<dbReference type="Proteomes" id="UP000187012">
    <property type="component" value="Unassembled WGS sequence"/>
</dbReference>
<keyword evidence="1" id="KW-0732">Signal</keyword>
<dbReference type="RefSeq" id="WP_143325845.1">
    <property type="nucleotide sequence ID" value="NZ_CYGX02000049.1"/>
</dbReference>
<dbReference type="GO" id="GO:0019867">
    <property type="term" value="C:outer membrane"/>
    <property type="evidence" value="ECO:0007669"/>
    <property type="project" value="InterPro"/>
</dbReference>
<sequence length="212" mass="20302">MKKIALAAAMTIFSVNVFAQYVPAGDTRGTTSVAAGVGSLTERDQAVAVGENSHTAFSGVSVGASSQNLNDTGVAIGNGATTQANFTGALGAIAIGNNSNSGGKSLVVGANAKATDDVAVVIGESSTAGYESVAVGRGASVTGTAGAALGMAASVAQSATNSVAIGSGTTVTQANTVAVGGRSISQLSDGVAPTDAVTVEQLNAAIANLTTH</sequence>
<dbReference type="AlphaFoldDB" id="A0A1N7SBN2"/>
<dbReference type="InterPro" id="IPR008640">
    <property type="entry name" value="Adhesin_Head_dom"/>
</dbReference>
<dbReference type="SUPFAM" id="SSF101967">
    <property type="entry name" value="Adhesin YadA, collagen-binding domain"/>
    <property type="match status" value="1"/>
</dbReference>
<protein>
    <recommendedName>
        <fullName evidence="2">Trimeric autotransporter adhesin YadA-like head domain-containing protein</fullName>
    </recommendedName>
</protein>
<feature type="domain" description="Trimeric autotransporter adhesin YadA-like head" evidence="2">
    <location>
        <begin position="158"/>
        <end position="183"/>
    </location>
</feature>
<feature type="signal peptide" evidence="1">
    <location>
        <begin position="1"/>
        <end position="19"/>
    </location>
</feature>
<dbReference type="Pfam" id="PF05658">
    <property type="entry name" value="YadA_head"/>
    <property type="match status" value="2"/>
</dbReference>
<dbReference type="STRING" id="1247936.BN2475_490031"/>
<accession>A0A1N7SBN2</accession>
<feature type="domain" description="Trimeric autotransporter adhesin YadA-like head" evidence="2">
    <location>
        <begin position="29"/>
        <end position="53"/>
    </location>
</feature>
<keyword evidence="4" id="KW-1185">Reference proteome</keyword>
<dbReference type="OrthoDB" id="6656789at2"/>
<evidence type="ECO:0000256" key="1">
    <source>
        <dbReference type="SAM" id="SignalP"/>
    </source>
</evidence>
<dbReference type="Gene3D" id="2.150.10.10">
    <property type="entry name" value="Serralysin-like metalloprotease, C-terminal"/>
    <property type="match status" value="1"/>
</dbReference>
<gene>
    <name evidence="3" type="ORF">BN2475_490031</name>
</gene>
<proteinExistence type="predicted"/>
<dbReference type="EMBL" id="CYGX02000049">
    <property type="protein sequence ID" value="SIT44765.1"/>
    <property type="molecule type" value="Genomic_DNA"/>
</dbReference>
<evidence type="ECO:0000259" key="2">
    <source>
        <dbReference type="Pfam" id="PF05658"/>
    </source>
</evidence>
<evidence type="ECO:0000313" key="3">
    <source>
        <dbReference type="EMBL" id="SIT44765.1"/>
    </source>
</evidence>
<name>A0A1N7SBN2_9BURK</name>
<organism evidence="3 4">
    <name type="scientific">Paraburkholderia ribeironis</name>
    <dbReference type="NCBI Taxonomy" id="1247936"/>
    <lineage>
        <taxon>Bacteria</taxon>
        <taxon>Pseudomonadati</taxon>
        <taxon>Pseudomonadota</taxon>
        <taxon>Betaproteobacteria</taxon>
        <taxon>Burkholderiales</taxon>
        <taxon>Burkholderiaceae</taxon>
        <taxon>Paraburkholderia</taxon>
    </lineage>
</organism>
<reference evidence="3 4" key="1">
    <citation type="submission" date="2016-12" db="EMBL/GenBank/DDBJ databases">
        <authorList>
            <person name="Song W.-J."/>
            <person name="Kurnit D.M."/>
        </authorList>
    </citation>
    <scope>NUCLEOTIDE SEQUENCE [LARGE SCALE GENOMIC DNA]</scope>
    <source>
        <strain evidence="3 4">STM7296</strain>
    </source>
</reference>
<dbReference type="InterPro" id="IPR011049">
    <property type="entry name" value="Serralysin-like_metalloprot_C"/>
</dbReference>